<accession>A0A7Z7IL53</accession>
<feature type="region of interest" description="Disordered" evidence="1">
    <location>
        <begin position="1"/>
        <end position="31"/>
    </location>
</feature>
<dbReference type="PANTHER" id="PTHR30319:SF1">
    <property type="entry name" value="TRANSCRIPTIONAL REPRESSOR PAAX"/>
    <property type="match status" value="1"/>
</dbReference>
<proteinExistence type="predicted"/>
<organism evidence="4 5">
    <name type="scientific">Mycobacterium simulans</name>
    <dbReference type="NCBI Taxonomy" id="627089"/>
    <lineage>
        <taxon>Bacteria</taxon>
        <taxon>Bacillati</taxon>
        <taxon>Actinomycetota</taxon>
        <taxon>Actinomycetes</taxon>
        <taxon>Mycobacteriales</taxon>
        <taxon>Mycobacteriaceae</taxon>
        <taxon>Mycobacterium</taxon>
    </lineage>
</organism>
<dbReference type="AlphaFoldDB" id="A0A7Z7IL53"/>
<dbReference type="Pfam" id="PF08223">
    <property type="entry name" value="PaaX_C"/>
    <property type="match status" value="1"/>
</dbReference>
<reference evidence="4 5" key="1">
    <citation type="submission" date="2017-10" db="EMBL/GenBank/DDBJ databases">
        <authorList>
            <consortium name="Urmite Genomes"/>
        </authorList>
    </citation>
    <scope>NUCLEOTIDE SEQUENCE [LARGE SCALE GENOMIC DNA]</scope>
    <source>
        <strain evidence="4 5">FB-527</strain>
    </source>
</reference>
<sequence length="301" mass="32956">MRVHRSDPRRSPVRSNNGAAASPRPSQTSAVVGDSRLNARSVLASALLGADQPCLAVGELVGVAMLCGITANAARTCLWRMVSSGELTCDNGTYALAGHLLELRQRKDEAAQINNAVTKRWDGTWELAVVALDRRSRNDRLKLRQAAAALHLAELREGIWVRPDNLDALRLPMSRAVLEGQCVYFHGAATAMPADIVNSLFALDTWAADARRLIAAMDAELDIEPADSDTELADGTYNAFALSKAVVEHLLLDPLLPAELTPKEWPGHTLRCTYRRFDDAIKQRIRDAFRRSVQARVSPAM</sequence>
<feature type="domain" description="Transcriptional repressor PaaX-like C-terminal" evidence="2">
    <location>
        <begin position="237"/>
        <end position="283"/>
    </location>
</feature>
<dbReference type="Gene3D" id="3.30.70.2650">
    <property type="match status" value="1"/>
</dbReference>
<name>A0A7Z7IL53_9MYCO</name>
<dbReference type="Gene3D" id="1.20.58.1460">
    <property type="match status" value="1"/>
</dbReference>
<dbReference type="InterPro" id="IPR036388">
    <property type="entry name" value="WH-like_DNA-bd_sf"/>
</dbReference>
<dbReference type="InterPro" id="IPR048846">
    <property type="entry name" value="PaaX-like_central"/>
</dbReference>
<comment type="caution">
    <text evidence="4">The sequence shown here is derived from an EMBL/GenBank/DDBJ whole genome shotgun (WGS) entry which is preliminary data.</text>
</comment>
<dbReference type="GO" id="GO:0006351">
    <property type="term" value="P:DNA-templated transcription"/>
    <property type="evidence" value="ECO:0007669"/>
    <property type="project" value="TreeGrafter"/>
</dbReference>
<evidence type="ECO:0000313" key="5">
    <source>
        <dbReference type="Proteomes" id="UP000554965"/>
    </source>
</evidence>
<feature type="domain" description="Transcriptional repressor PaaX-like central Cas2-like" evidence="3">
    <location>
        <begin position="119"/>
        <end position="186"/>
    </location>
</feature>
<evidence type="ECO:0000259" key="3">
    <source>
        <dbReference type="Pfam" id="PF20803"/>
    </source>
</evidence>
<dbReference type="Proteomes" id="UP000554965">
    <property type="component" value="Unassembled WGS sequence"/>
</dbReference>
<evidence type="ECO:0000313" key="4">
    <source>
        <dbReference type="EMBL" id="SOJ55579.1"/>
    </source>
</evidence>
<evidence type="ECO:0000256" key="1">
    <source>
        <dbReference type="SAM" id="MobiDB-lite"/>
    </source>
</evidence>
<protein>
    <submittedName>
        <fullName evidence="4">Uncharacterized protein</fullName>
    </submittedName>
</protein>
<keyword evidence="5" id="KW-1185">Reference proteome</keyword>
<dbReference type="Pfam" id="PF20803">
    <property type="entry name" value="PaaX_M"/>
    <property type="match status" value="1"/>
</dbReference>
<gene>
    <name evidence="4" type="ORF">MSIMFB_03061</name>
</gene>
<feature type="compositionally biased region" description="Polar residues" evidence="1">
    <location>
        <begin position="13"/>
        <end position="30"/>
    </location>
</feature>
<dbReference type="Gene3D" id="1.10.10.10">
    <property type="entry name" value="Winged helix-like DNA-binding domain superfamily/Winged helix DNA-binding domain"/>
    <property type="match status" value="1"/>
</dbReference>
<dbReference type="PANTHER" id="PTHR30319">
    <property type="entry name" value="PHENYLACETIC ACID REGULATOR-RELATED TRANSCRIPTIONAL REPRESSOR"/>
    <property type="match status" value="1"/>
</dbReference>
<dbReference type="EMBL" id="OCTY01000002">
    <property type="protein sequence ID" value="SOJ55579.1"/>
    <property type="molecule type" value="Genomic_DNA"/>
</dbReference>
<evidence type="ECO:0000259" key="2">
    <source>
        <dbReference type="Pfam" id="PF08223"/>
    </source>
</evidence>
<feature type="compositionally biased region" description="Basic and acidic residues" evidence="1">
    <location>
        <begin position="1"/>
        <end position="10"/>
    </location>
</feature>
<dbReference type="InterPro" id="IPR013225">
    <property type="entry name" value="PaaX_C"/>
</dbReference>